<dbReference type="CDD" id="cd00637">
    <property type="entry name" value="7tm_classA_rhodopsin-like"/>
    <property type="match status" value="1"/>
</dbReference>
<dbReference type="GO" id="GO:0004930">
    <property type="term" value="F:G protein-coupled receptor activity"/>
    <property type="evidence" value="ECO:0007669"/>
    <property type="project" value="UniProtKB-KW"/>
</dbReference>
<keyword evidence="6 10" id="KW-0472">Membrane</keyword>
<keyword evidence="8" id="KW-0325">Glycoprotein</keyword>
<accession>A0A6J8BQR6</accession>
<dbReference type="Gene3D" id="1.20.1070.10">
    <property type="entry name" value="Rhodopsin 7-helix transmembrane proteins"/>
    <property type="match status" value="1"/>
</dbReference>
<feature type="transmembrane region" description="Helical" evidence="10">
    <location>
        <begin position="219"/>
        <end position="244"/>
    </location>
</feature>
<keyword evidence="13" id="KW-1185">Reference proteome</keyword>
<feature type="transmembrane region" description="Helical" evidence="10">
    <location>
        <begin position="256"/>
        <end position="276"/>
    </location>
</feature>
<evidence type="ECO:0000256" key="5">
    <source>
        <dbReference type="ARBA" id="ARBA00023040"/>
    </source>
</evidence>
<dbReference type="OrthoDB" id="10373674at2759"/>
<dbReference type="SUPFAM" id="SSF81321">
    <property type="entry name" value="Family A G protein-coupled receptor-like"/>
    <property type="match status" value="1"/>
</dbReference>
<dbReference type="PANTHER" id="PTHR24246">
    <property type="entry name" value="OLFACTORY RECEPTOR AND ADENOSINE RECEPTOR"/>
    <property type="match status" value="1"/>
</dbReference>
<organism evidence="12 13">
    <name type="scientific">Mytilus coruscus</name>
    <name type="common">Sea mussel</name>
    <dbReference type="NCBI Taxonomy" id="42192"/>
    <lineage>
        <taxon>Eukaryota</taxon>
        <taxon>Metazoa</taxon>
        <taxon>Spiralia</taxon>
        <taxon>Lophotrochozoa</taxon>
        <taxon>Mollusca</taxon>
        <taxon>Bivalvia</taxon>
        <taxon>Autobranchia</taxon>
        <taxon>Pteriomorphia</taxon>
        <taxon>Mytilida</taxon>
        <taxon>Mytiloidea</taxon>
        <taxon>Mytilidae</taxon>
        <taxon>Mytilinae</taxon>
        <taxon>Mytilus</taxon>
    </lineage>
</organism>
<evidence type="ECO:0000256" key="4">
    <source>
        <dbReference type="ARBA" id="ARBA00022989"/>
    </source>
</evidence>
<feature type="domain" description="G-protein coupled receptors family 1 profile" evidence="11">
    <location>
        <begin position="20"/>
        <end position="274"/>
    </location>
</feature>
<evidence type="ECO:0000256" key="3">
    <source>
        <dbReference type="ARBA" id="ARBA00022692"/>
    </source>
</evidence>
<evidence type="ECO:0000256" key="2">
    <source>
        <dbReference type="ARBA" id="ARBA00022475"/>
    </source>
</evidence>
<dbReference type="GO" id="GO:0005886">
    <property type="term" value="C:plasma membrane"/>
    <property type="evidence" value="ECO:0007669"/>
    <property type="project" value="UniProtKB-SubCell"/>
</dbReference>
<comment type="subcellular location">
    <subcellularLocation>
        <location evidence="1">Cell membrane</location>
        <topology evidence="1">Multi-pass membrane protein</topology>
    </subcellularLocation>
</comment>
<dbReference type="PANTHER" id="PTHR24246:SF27">
    <property type="entry name" value="ADENOSINE RECEPTOR, ISOFORM A"/>
    <property type="match status" value="1"/>
</dbReference>
<keyword evidence="7" id="KW-0675">Receptor</keyword>
<feature type="transmembrane region" description="Helical" evidence="10">
    <location>
        <begin position="160"/>
        <end position="183"/>
    </location>
</feature>
<keyword evidence="5" id="KW-0297">G-protein coupled receptor</keyword>
<keyword evidence="4 10" id="KW-1133">Transmembrane helix</keyword>
<feature type="transmembrane region" description="Helical" evidence="10">
    <location>
        <begin position="6"/>
        <end position="27"/>
    </location>
</feature>
<dbReference type="EMBL" id="CACVKT020003687">
    <property type="protein sequence ID" value="CAC5385129.1"/>
    <property type="molecule type" value="Genomic_DNA"/>
</dbReference>
<evidence type="ECO:0000313" key="12">
    <source>
        <dbReference type="EMBL" id="CAC5385129.1"/>
    </source>
</evidence>
<evidence type="ECO:0000256" key="9">
    <source>
        <dbReference type="ARBA" id="ARBA00023224"/>
    </source>
</evidence>
<evidence type="ECO:0000256" key="6">
    <source>
        <dbReference type="ARBA" id="ARBA00023136"/>
    </source>
</evidence>
<dbReference type="Proteomes" id="UP000507470">
    <property type="component" value="Unassembled WGS sequence"/>
</dbReference>
<keyword evidence="2" id="KW-1003">Cell membrane</keyword>
<feature type="transmembrane region" description="Helical" evidence="10">
    <location>
        <begin position="39"/>
        <end position="59"/>
    </location>
</feature>
<gene>
    <name evidence="12" type="ORF">MCOR_20704</name>
</gene>
<dbReference type="InterPro" id="IPR017452">
    <property type="entry name" value="GPCR_Rhodpsn_7TM"/>
</dbReference>
<sequence>MNQQTAGVIGLVIAIILLSFNGFSMYTLSRSKELKKKRILVLALCLSVSDSLIGLEFLYGSILNLLKSNDTGYRYQCMVIRQFISGTIMASLLQTLIICLERINATFIIKQRILTALTSNISVAMCLLLPHVIALVRFGLDTLTGTFPCGVKYTAKLGFLYLHDIPAIFICCLIALSYGVVIFRITKKQKTIAVQVTELTGNQTEINWNKAFKMRQNMITLGIIIGLTFSSNLPRSVLVLYSYIVGGSDKAMHYLWAANNIFVLLNPLFDPFIYVLRIEKYREHLKSSFKSIWKSNRVTQTT</sequence>
<dbReference type="AlphaFoldDB" id="A0A6J8BQR6"/>
<feature type="transmembrane region" description="Helical" evidence="10">
    <location>
        <begin position="121"/>
        <end position="140"/>
    </location>
</feature>
<dbReference type="PROSITE" id="PS50262">
    <property type="entry name" value="G_PROTEIN_RECEP_F1_2"/>
    <property type="match status" value="1"/>
</dbReference>
<evidence type="ECO:0000256" key="7">
    <source>
        <dbReference type="ARBA" id="ARBA00023170"/>
    </source>
</evidence>
<protein>
    <recommendedName>
        <fullName evidence="11">G-protein coupled receptors family 1 profile domain-containing protein</fullName>
    </recommendedName>
</protein>
<evidence type="ECO:0000256" key="1">
    <source>
        <dbReference type="ARBA" id="ARBA00004651"/>
    </source>
</evidence>
<keyword evidence="3 10" id="KW-0812">Transmembrane</keyword>
<feature type="transmembrane region" description="Helical" evidence="10">
    <location>
        <begin position="79"/>
        <end position="100"/>
    </location>
</feature>
<proteinExistence type="predicted"/>
<reference evidence="12 13" key="1">
    <citation type="submission" date="2020-06" db="EMBL/GenBank/DDBJ databases">
        <authorList>
            <person name="Li R."/>
            <person name="Bekaert M."/>
        </authorList>
    </citation>
    <scope>NUCLEOTIDE SEQUENCE [LARGE SCALE GENOMIC DNA]</scope>
    <source>
        <strain evidence="13">wild</strain>
    </source>
</reference>
<keyword evidence="9" id="KW-0807">Transducer</keyword>
<evidence type="ECO:0000259" key="11">
    <source>
        <dbReference type="PROSITE" id="PS50262"/>
    </source>
</evidence>
<name>A0A6J8BQR6_MYTCO</name>
<evidence type="ECO:0000256" key="10">
    <source>
        <dbReference type="SAM" id="Phobius"/>
    </source>
</evidence>
<evidence type="ECO:0000313" key="13">
    <source>
        <dbReference type="Proteomes" id="UP000507470"/>
    </source>
</evidence>
<evidence type="ECO:0000256" key="8">
    <source>
        <dbReference type="ARBA" id="ARBA00023180"/>
    </source>
</evidence>